<dbReference type="EMBL" id="JH793762">
    <property type="protein sequence ID" value="ELQ45108.1"/>
    <property type="molecule type" value="Genomic_DNA"/>
</dbReference>
<dbReference type="Proteomes" id="UP000011086">
    <property type="component" value="Unassembled WGS sequence"/>
</dbReference>
<organism evidence="2">
    <name type="scientific">Pyricularia oryzae (strain Y34)</name>
    <name type="common">Rice blast fungus</name>
    <name type="synonym">Magnaporthe oryzae</name>
    <dbReference type="NCBI Taxonomy" id="1143189"/>
    <lineage>
        <taxon>Eukaryota</taxon>
        <taxon>Fungi</taxon>
        <taxon>Dikarya</taxon>
        <taxon>Ascomycota</taxon>
        <taxon>Pezizomycotina</taxon>
        <taxon>Sordariomycetes</taxon>
        <taxon>Sordariomycetidae</taxon>
        <taxon>Magnaporthales</taxon>
        <taxon>Pyriculariaceae</taxon>
        <taxon>Pyricularia</taxon>
    </lineage>
</organism>
<proteinExistence type="predicted"/>
<feature type="compositionally biased region" description="Polar residues" evidence="1">
    <location>
        <begin position="1"/>
        <end position="17"/>
    </location>
</feature>
<evidence type="ECO:0000256" key="1">
    <source>
        <dbReference type="SAM" id="MobiDB-lite"/>
    </source>
</evidence>
<dbReference type="AlphaFoldDB" id="A0AA97PAV1"/>
<feature type="region of interest" description="Disordered" evidence="1">
    <location>
        <begin position="1"/>
        <end position="20"/>
    </location>
</feature>
<gene>
    <name evidence="2" type="ORF">OOU_Y34scaffold00017g1</name>
</gene>
<accession>A0AA97PAV1</accession>
<evidence type="ECO:0000313" key="2">
    <source>
        <dbReference type="EMBL" id="ELQ45108.1"/>
    </source>
</evidence>
<protein>
    <submittedName>
        <fullName evidence="2">Uncharacterized protein</fullName>
    </submittedName>
</protein>
<sequence length="65" mass="7422">MSRNETNASTKPKNTSKFNDKTFSHATVQAEANTWSVCALLRHCLTFAWPFEAHEKRSKVKGLRL</sequence>
<reference evidence="2" key="1">
    <citation type="journal article" date="2012" name="PLoS Genet.">
        <title>Comparative analysis of the genomes of two field isolates of the rice blast fungus Magnaporthe oryzae.</title>
        <authorList>
            <person name="Xue M."/>
            <person name="Yang J."/>
            <person name="Li Z."/>
            <person name="Hu S."/>
            <person name="Yao N."/>
            <person name="Dean R.A."/>
            <person name="Zhao W."/>
            <person name="Shen M."/>
            <person name="Zhang H."/>
            <person name="Li C."/>
            <person name="Liu L."/>
            <person name="Cao L."/>
            <person name="Xu X."/>
            <person name="Xing Y."/>
            <person name="Hsiang T."/>
            <person name="Zhang Z."/>
            <person name="Xu J.R."/>
            <person name="Peng Y.L."/>
        </authorList>
    </citation>
    <scope>NUCLEOTIDE SEQUENCE</scope>
    <source>
        <strain evidence="2">Y34</strain>
    </source>
</reference>
<name>A0AA97PAV1_PYRO3</name>